<evidence type="ECO:0000256" key="1">
    <source>
        <dbReference type="ARBA" id="ARBA00002800"/>
    </source>
</evidence>
<comment type="function">
    <text evidence="1 10">Stimulates the secretion of gonadotropins.</text>
</comment>
<evidence type="ECO:0000256" key="5">
    <source>
        <dbReference type="ARBA" id="ARBA00022685"/>
    </source>
</evidence>
<dbReference type="PROSITE" id="PS00473">
    <property type="entry name" value="GNRH"/>
    <property type="match status" value="1"/>
</dbReference>
<organism evidence="12">
    <name type="scientific">Botia dario</name>
    <name type="common">Bengal loach</name>
    <dbReference type="NCBI Taxonomy" id="322133"/>
    <lineage>
        <taxon>Eukaryota</taxon>
        <taxon>Metazoa</taxon>
        <taxon>Chordata</taxon>
        <taxon>Craniata</taxon>
        <taxon>Vertebrata</taxon>
        <taxon>Euteleostomi</taxon>
        <taxon>Actinopterygii</taxon>
        <taxon>Neopterygii</taxon>
        <taxon>Teleostei</taxon>
        <taxon>Ostariophysi</taxon>
        <taxon>Cypriniformes</taxon>
        <taxon>Botiidae</taxon>
        <taxon>Botia</taxon>
    </lineage>
</organism>
<evidence type="ECO:0000256" key="7">
    <source>
        <dbReference type="ARBA" id="ARBA00022729"/>
    </source>
</evidence>
<comment type="similarity">
    <text evidence="3 10">Belongs to the GnRH family.</text>
</comment>
<proteinExistence type="evidence at transcript level"/>
<dbReference type="GO" id="GO:0031530">
    <property type="term" value="F:gonadotropin-releasing hormone receptor binding"/>
    <property type="evidence" value="ECO:0007669"/>
    <property type="project" value="TreeGrafter"/>
</dbReference>
<dbReference type="AlphaFoldDB" id="A0A8E3X775"/>
<name>A0A8E3X775_9TELE</name>
<keyword evidence="6 10" id="KW-0372">Hormone</keyword>
<evidence type="ECO:0000256" key="9">
    <source>
        <dbReference type="ARBA" id="ARBA00023283"/>
    </source>
</evidence>
<evidence type="ECO:0000256" key="4">
    <source>
        <dbReference type="ARBA" id="ARBA00022525"/>
    </source>
</evidence>
<comment type="subcellular location">
    <subcellularLocation>
        <location evidence="2 10">Secreted</location>
    </subcellularLocation>
</comment>
<gene>
    <name evidence="12" type="primary">cGnRH</name>
</gene>
<evidence type="ECO:0000313" key="12">
    <source>
        <dbReference type="EMBL" id="QIV15214.1"/>
    </source>
</evidence>
<reference evidence="12" key="1">
    <citation type="submission" date="2019-05" db="EMBL/GenBank/DDBJ databases">
        <authorList>
            <person name="Yadav S.C."/>
            <person name="Tripathy P.S."/>
            <person name="Kumar D."/>
            <person name="Parhi J."/>
            <person name="Mandal S.C."/>
        </authorList>
    </citation>
    <scope>NUCLEOTIDE SEQUENCE</scope>
    <source>
        <tissue evidence="12">Brain</tissue>
    </source>
</reference>
<dbReference type="InterPro" id="IPR019792">
    <property type="entry name" value="Gonadoliberin"/>
</dbReference>
<keyword evidence="8 10" id="KW-0027">Amidation</keyword>
<feature type="signal peptide" evidence="11">
    <location>
        <begin position="1"/>
        <end position="24"/>
    </location>
</feature>
<sequence>MLNICRLLVVMGLLLCMSAQFARSQHWSHGWYPGGKRETDPHYASEQVSGEMKLCEAGRCSFLTPAGRNLLKAILLDAVIRDFQKRK</sequence>
<evidence type="ECO:0000256" key="8">
    <source>
        <dbReference type="ARBA" id="ARBA00022815"/>
    </source>
</evidence>
<dbReference type="EMBL" id="MK934520">
    <property type="protein sequence ID" value="QIV15214.1"/>
    <property type="molecule type" value="mRNA"/>
</dbReference>
<feature type="chain" id="PRO_5034981390" description="Progonadoliberin" evidence="11">
    <location>
        <begin position="25"/>
        <end position="87"/>
    </location>
</feature>
<evidence type="ECO:0000256" key="3">
    <source>
        <dbReference type="ARBA" id="ARBA00010968"/>
    </source>
</evidence>
<keyword evidence="4" id="KW-0964">Secreted</keyword>
<dbReference type="PANTHER" id="PTHR10522">
    <property type="entry name" value="GONADOLIBERIN"/>
    <property type="match status" value="1"/>
</dbReference>
<keyword evidence="7 11" id="KW-0732">Signal</keyword>
<dbReference type="InterPro" id="IPR002012">
    <property type="entry name" value="GnRH"/>
</dbReference>
<evidence type="ECO:0000256" key="10">
    <source>
        <dbReference type="RuleBase" id="RU000635"/>
    </source>
</evidence>
<evidence type="ECO:0000256" key="11">
    <source>
        <dbReference type="SAM" id="SignalP"/>
    </source>
</evidence>
<accession>A0A8E3X775</accession>
<evidence type="ECO:0000256" key="6">
    <source>
        <dbReference type="ARBA" id="ARBA00022702"/>
    </source>
</evidence>
<dbReference type="Pfam" id="PF00446">
    <property type="entry name" value="GnRH"/>
    <property type="match status" value="1"/>
</dbReference>
<keyword evidence="5" id="KW-0165">Cleavage on pair of basic residues</keyword>
<dbReference type="PANTHER" id="PTHR10522:SF8">
    <property type="entry name" value="PROGONADOLIBERIN"/>
    <property type="match status" value="1"/>
</dbReference>
<keyword evidence="9" id="KW-0873">Pyrrolidone carboxylic acid</keyword>
<protein>
    <recommendedName>
        <fullName evidence="10">Progonadoliberin</fullName>
    </recommendedName>
    <component>
        <recommendedName>
            <fullName evidence="10">Gonadoliberin</fullName>
        </recommendedName>
        <alternativeName>
            <fullName evidence="10">Gonadotropin-releasing hormone</fullName>
            <shortName evidence="10">GnRH</shortName>
        </alternativeName>
        <alternativeName>
            <fullName evidence="10">Luliberin</fullName>
        </alternativeName>
        <alternativeName>
            <fullName evidence="10">Luteinizing hormone-releasing hormone</fullName>
            <shortName evidence="10">LH-RH</shortName>
        </alternativeName>
    </component>
    <component>
        <recommendedName>
            <fullName evidence="10">GnRH-associated peptide</fullName>
        </recommendedName>
        <alternativeName>
            <fullName evidence="10">GnRH-associated peptide</fullName>
        </alternativeName>
    </component>
</protein>
<dbReference type="GO" id="GO:0005183">
    <property type="term" value="F:gonadotropin hormone-releasing hormone activity"/>
    <property type="evidence" value="ECO:0007669"/>
    <property type="project" value="TreeGrafter"/>
</dbReference>
<dbReference type="GO" id="GO:0005615">
    <property type="term" value="C:extracellular space"/>
    <property type="evidence" value="ECO:0007669"/>
    <property type="project" value="TreeGrafter"/>
</dbReference>
<evidence type="ECO:0000256" key="2">
    <source>
        <dbReference type="ARBA" id="ARBA00004613"/>
    </source>
</evidence>